<keyword evidence="2" id="KW-1185">Reference proteome</keyword>
<name>A0A183P6J5_9TREM</name>
<reference evidence="1 2" key="1">
    <citation type="submission" date="2018-11" db="EMBL/GenBank/DDBJ databases">
        <authorList>
            <consortium name="Pathogen Informatics"/>
        </authorList>
    </citation>
    <scope>NUCLEOTIDE SEQUENCE [LARGE SCALE GENOMIC DNA]</scope>
    <source>
        <strain>Denwood</strain>
        <strain evidence="2">Zambia</strain>
    </source>
</reference>
<dbReference type="EMBL" id="UZAL01030157">
    <property type="protein sequence ID" value="VDP52358.1"/>
    <property type="molecule type" value="Genomic_DNA"/>
</dbReference>
<dbReference type="AlphaFoldDB" id="A0A183P6J5"/>
<protein>
    <submittedName>
        <fullName evidence="1">Uncharacterized protein</fullName>
    </submittedName>
</protein>
<proteinExistence type="predicted"/>
<organism evidence="1 2">
    <name type="scientific">Schistosoma mattheei</name>
    <dbReference type="NCBI Taxonomy" id="31246"/>
    <lineage>
        <taxon>Eukaryota</taxon>
        <taxon>Metazoa</taxon>
        <taxon>Spiralia</taxon>
        <taxon>Lophotrochozoa</taxon>
        <taxon>Platyhelminthes</taxon>
        <taxon>Trematoda</taxon>
        <taxon>Digenea</taxon>
        <taxon>Strigeidida</taxon>
        <taxon>Schistosomatoidea</taxon>
        <taxon>Schistosomatidae</taxon>
        <taxon>Schistosoma</taxon>
    </lineage>
</organism>
<gene>
    <name evidence="1" type="ORF">SMTD_LOCUS9981</name>
</gene>
<dbReference type="Proteomes" id="UP000269396">
    <property type="component" value="Unassembled WGS sequence"/>
</dbReference>
<evidence type="ECO:0000313" key="2">
    <source>
        <dbReference type="Proteomes" id="UP000269396"/>
    </source>
</evidence>
<evidence type="ECO:0000313" key="1">
    <source>
        <dbReference type="EMBL" id="VDP52358.1"/>
    </source>
</evidence>
<accession>A0A183P6J5</accession>
<sequence>MVVEGSQQETLDLGTRQQSLPITMRGLKLLDRFDSMSSTFTVRDVTTRLSRLRLTSCSDESIISTS</sequence>